<feature type="region of interest" description="Disordered" evidence="1">
    <location>
        <begin position="197"/>
        <end position="217"/>
    </location>
</feature>
<gene>
    <name evidence="2" type="ORF">THAOC_04777</name>
</gene>
<evidence type="ECO:0000256" key="1">
    <source>
        <dbReference type="SAM" id="MobiDB-lite"/>
    </source>
</evidence>
<organism evidence="2 3">
    <name type="scientific">Thalassiosira oceanica</name>
    <name type="common">Marine diatom</name>
    <dbReference type="NCBI Taxonomy" id="159749"/>
    <lineage>
        <taxon>Eukaryota</taxon>
        <taxon>Sar</taxon>
        <taxon>Stramenopiles</taxon>
        <taxon>Ochrophyta</taxon>
        <taxon>Bacillariophyta</taxon>
        <taxon>Coscinodiscophyceae</taxon>
        <taxon>Thalassiosirophycidae</taxon>
        <taxon>Thalassiosirales</taxon>
        <taxon>Thalassiosiraceae</taxon>
        <taxon>Thalassiosira</taxon>
    </lineage>
</organism>
<evidence type="ECO:0000313" key="2">
    <source>
        <dbReference type="EMBL" id="EJK73588.1"/>
    </source>
</evidence>
<evidence type="ECO:0000313" key="3">
    <source>
        <dbReference type="Proteomes" id="UP000266841"/>
    </source>
</evidence>
<name>K0T4C4_THAOC</name>
<accession>K0T4C4</accession>
<protein>
    <submittedName>
        <fullName evidence="2">Uncharacterized protein</fullName>
    </submittedName>
</protein>
<proteinExistence type="predicted"/>
<comment type="caution">
    <text evidence="2">The sequence shown here is derived from an EMBL/GenBank/DDBJ whole genome shotgun (WGS) entry which is preliminary data.</text>
</comment>
<dbReference type="EMBL" id="AGNL01004370">
    <property type="protein sequence ID" value="EJK73588.1"/>
    <property type="molecule type" value="Genomic_DNA"/>
</dbReference>
<sequence length="332" mass="36811">MQVPVVSSLRAQYRGFAVQVCGSYYGSGCNPAKERIRKPYSAPTVVLRLQHDEFDFHPGPKRWLGDGPWSPSLPRLPGLAHLWGELRRAPVPEPPMLLLPPEQPTVLRPVLLSALRVRLHPPTWDQGSSKMLLQQQKRIFLCIHIDPFTRASSNSLFGSSSSPRGLEAAFPSLCLHWTCPYKRAIVNVVDMATPNRTAQRAVPRRPTTSPALRRRQRDPCMRLGGIEGVEARCPGTTYDPVDGRLRRLPRVVDVLSPPQTANAWISSAQRVYVSAVFPCPVEVLIRLPCAPDRGRKGGVPVLLAGAWGDSSTSMYVLYLLGTRWEGVSVCTM</sequence>
<dbReference type="Proteomes" id="UP000266841">
    <property type="component" value="Unassembled WGS sequence"/>
</dbReference>
<keyword evidence="3" id="KW-1185">Reference proteome</keyword>
<dbReference type="AlphaFoldDB" id="K0T4C4"/>
<reference evidence="2 3" key="1">
    <citation type="journal article" date="2012" name="Genome Biol.">
        <title>Genome and low-iron response of an oceanic diatom adapted to chronic iron limitation.</title>
        <authorList>
            <person name="Lommer M."/>
            <person name="Specht M."/>
            <person name="Roy A.S."/>
            <person name="Kraemer L."/>
            <person name="Andreson R."/>
            <person name="Gutowska M.A."/>
            <person name="Wolf J."/>
            <person name="Bergner S.V."/>
            <person name="Schilhabel M.B."/>
            <person name="Klostermeier U.C."/>
            <person name="Beiko R.G."/>
            <person name="Rosenstiel P."/>
            <person name="Hippler M."/>
            <person name="Laroche J."/>
        </authorList>
    </citation>
    <scope>NUCLEOTIDE SEQUENCE [LARGE SCALE GENOMIC DNA]</scope>
    <source>
        <strain evidence="2 3">CCMP1005</strain>
    </source>
</reference>